<gene>
    <name evidence="15" type="ORF">Gilli_2005</name>
</gene>
<comment type="catalytic activity">
    <reaction evidence="11">
        <text>a fatty acyl-[ACP] + malonyl-[ACP] + H(+) = a 3-oxoacyl-[ACP] + holo-[ACP] + CO2</text>
        <dbReference type="Rhea" id="RHEA:22836"/>
        <dbReference type="Rhea" id="RHEA-COMP:9623"/>
        <dbReference type="Rhea" id="RHEA-COMP:9685"/>
        <dbReference type="Rhea" id="RHEA-COMP:9916"/>
        <dbReference type="Rhea" id="RHEA-COMP:14125"/>
        <dbReference type="ChEBI" id="CHEBI:15378"/>
        <dbReference type="ChEBI" id="CHEBI:16526"/>
        <dbReference type="ChEBI" id="CHEBI:64479"/>
        <dbReference type="ChEBI" id="CHEBI:78449"/>
        <dbReference type="ChEBI" id="CHEBI:78776"/>
        <dbReference type="ChEBI" id="CHEBI:138651"/>
    </reaction>
</comment>
<dbReference type="RefSeq" id="WP_006988953.1">
    <property type="nucleotide sequence ID" value="NZ_JH594606.1"/>
</dbReference>
<dbReference type="OrthoDB" id="9808669at2"/>
<dbReference type="EMBL" id="JH594606">
    <property type="protein sequence ID" value="EHQ02643.1"/>
    <property type="molecule type" value="Genomic_DNA"/>
</dbReference>
<comment type="catalytic activity">
    <reaction evidence="11">
        <text>(9Z)-hexadecenoyl-[ACP] + malonyl-[ACP] + H(+) = 3-oxo-(11Z)-octadecenoyl-[ACP] + holo-[ACP] + CO2</text>
        <dbReference type="Rhea" id="RHEA:55040"/>
        <dbReference type="Rhea" id="RHEA-COMP:9623"/>
        <dbReference type="Rhea" id="RHEA-COMP:9685"/>
        <dbReference type="Rhea" id="RHEA-COMP:10800"/>
        <dbReference type="Rhea" id="RHEA-COMP:14074"/>
        <dbReference type="ChEBI" id="CHEBI:15378"/>
        <dbReference type="ChEBI" id="CHEBI:16526"/>
        <dbReference type="ChEBI" id="CHEBI:64479"/>
        <dbReference type="ChEBI" id="CHEBI:78449"/>
        <dbReference type="ChEBI" id="CHEBI:83989"/>
        <dbReference type="ChEBI" id="CHEBI:138538"/>
        <dbReference type="EC" id="2.3.1.179"/>
    </reaction>
</comment>
<keyword evidence="9 11" id="KW-0275">Fatty acid biosynthesis</keyword>
<comment type="pathway">
    <text evidence="1 11">Lipid metabolism; fatty acid biosynthesis.</text>
</comment>
<comment type="similarity">
    <text evidence="2 11 13">Belongs to the thiolase-like superfamily. Beta-ketoacyl-ACP synthases family.</text>
</comment>
<dbReference type="GO" id="GO:0005829">
    <property type="term" value="C:cytosol"/>
    <property type="evidence" value="ECO:0007669"/>
    <property type="project" value="TreeGrafter"/>
</dbReference>
<evidence type="ECO:0000256" key="6">
    <source>
        <dbReference type="ARBA" id="ARBA00022679"/>
    </source>
</evidence>
<dbReference type="SMART" id="SM00825">
    <property type="entry name" value="PKS_KS"/>
    <property type="match status" value="1"/>
</dbReference>
<evidence type="ECO:0000259" key="14">
    <source>
        <dbReference type="PROSITE" id="PS52004"/>
    </source>
</evidence>
<dbReference type="PROSITE" id="PS52004">
    <property type="entry name" value="KS3_2"/>
    <property type="match status" value="1"/>
</dbReference>
<dbReference type="PANTHER" id="PTHR11712:SF336">
    <property type="entry name" value="3-OXOACYL-[ACYL-CARRIER-PROTEIN] SYNTHASE, MITOCHONDRIAL"/>
    <property type="match status" value="1"/>
</dbReference>
<evidence type="ECO:0000313" key="15">
    <source>
        <dbReference type="EMBL" id="EHQ02643.1"/>
    </source>
</evidence>
<dbReference type="InterPro" id="IPR020841">
    <property type="entry name" value="PKS_Beta-ketoAc_synthase_dom"/>
</dbReference>
<dbReference type="Pfam" id="PF00109">
    <property type="entry name" value="ketoacyl-synt"/>
    <property type="match status" value="1"/>
</dbReference>
<dbReference type="Pfam" id="PF02801">
    <property type="entry name" value="Ketoacyl-synt_C"/>
    <property type="match status" value="1"/>
</dbReference>
<evidence type="ECO:0000256" key="12">
    <source>
        <dbReference type="PIRSR" id="PIRSR000447-1"/>
    </source>
</evidence>
<dbReference type="PANTHER" id="PTHR11712">
    <property type="entry name" value="POLYKETIDE SYNTHASE-RELATED"/>
    <property type="match status" value="1"/>
</dbReference>
<dbReference type="PIRSF" id="PIRSF000447">
    <property type="entry name" value="KAS_II"/>
    <property type="match status" value="1"/>
</dbReference>
<evidence type="ECO:0000256" key="7">
    <source>
        <dbReference type="ARBA" id="ARBA00022832"/>
    </source>
</evidence>
<evidence type="ECO:0000256" key="5">
    <source>
        <dbReference type="ARBA" id="ARBA00022516"/>
    </source>
</evidence>
<dbReference type="GO" id="GO:0006633">
    <property type="term" value="P:fatty acid biosynthetic process"/>
    <property type="evidence" value="ECO:0007669"/>
    <property type="project" value="UniProtKB-UniRule"/>
</dbReference>
<dbReference type="SUPFAM" id="SSF53901">
    <property type="entry name" value="Thiolase-like"/>
    <property type="match status" value="2"/>
</dbReference>
<dbReference type="InterPro" id="IPR017568">
    <property type="entry name" value="3-oxoacyl-ACP_synth-2"/>
</dbReference>
<dbReference type="UniPathway" id="UPA00094"/>
<dbReference type="Gene3D" id="3.40.47.10">
    <property type="match status" value="1"/>
</dbReference>
<keyword evidence="16" id="KW-1185">Reference proteome</keyword>
<reference evidence="16" key="1">
    <citation type="journal article" date="2012" name="Stand. Genomic Sci.">
        <title>Genome sequence of the Antarctic rhodopsins-containing flavobacterium Gillisia limnaea type strain (R-8282(T)).</title>
        <authorList>
            <person name="Riedel T."/>
            <person name="Held B."/>
            <person name="Nolan M."/>
            <person name="Lucas S."/>
            <person name="Lapidus A."/>
            <person name="Tice H."/>
            <person name="Del Rio T.G."/>
            <person name="Cheng J.F."/>
            <person name="Han C."/>
            <person name="Tapia R."/>
            <person name="Goodwin L.A."/>
            <person name="Pitluck S."/>
            <person name="Liolios K."/>
            <person name="Mavromatis K."/>
            <person name="Pagani I."/>
            <person name="Ivanova N."/>
            <person name="Mikhailova N."/>
            <person name="Pati A."/>
            <person name="Chen A."/>
            <person name="Palaniappan K."/>
            <person name="Land M."/>
            <person name="Rohde M."/>
            <person name="Tindall B.J."/>
            <person name="Detter J.C."/>
            <person name="Goker M."/>
            <person name="Bristow J."/>
            <person name="Eisen J.A."/>
            <person name="Markowitz V."/>
            <person name="Hugenholtz P."/>
            <person name="Kyrpides N.C."/>
            <person name="Klenk H.P."/>
            <person name="Woyke T."/>
        </authorList>
    </citation>
    <scope>NUCLEOTIDE SEQUENCE [LARGE SCALE GENOMIC DNA]</scope>
    <source>
        <strain evidence="16">DSM 15749 / LMG 21470 / R-8282</strain>
    </source>
</reference>
<name>H2BTM3_GILLR</name>
<evidence type="ECO:0000256" key="13">
    <source>
        <dbReference type="RuleBase" id="RU003694"/>
    </source>
</evidence>
<dbReference type="InterPro" id="IPR018201">
    <property type="entry name" value="Ketoacyl_synth_AS"/>
</dbReference>
<dbReference type="CDD" id="cd00834">
    <property type="entry name" value="KAS_I_II"/>
    <property type="match status" value="1"/>
</dbReference>
<evidence type="ECO:0000256" key="8">
    <source>
        <dbReference type="ARBA" id="ARBA00023098"/>
    </source>
</evidence>
<keyword evidence="6 11" id="KW-0808">Transferase</keyword>
<proteinExistence type="inferred from homology"/>
<dbReference type="eggNOG" id="COG0304">
    <property type="taxonomic scope" value="Bacteria"/>
</dbReference>
<accession>H2BTM3</accession>
<dbReference type="HOGENOM" id="CLU_000022_69_2_10"/>
<keyword evidence="8" id="KW-0443">Lipid metabolism</keyword>
<dbReference type="InterPro" id="IPR000794">
    <property type="entry name" value="Beta-ketoacyl_synthase"/>
</dbReference>
<dbReference type="NCBIfam" id="NF005589">
    <property type="entry name" value="PRK07314.1"/>
    <property type="match status" value="1"/>
</dbReference>
<dbReference type="InterPro" id="IPR016039">
    <property type="entry name" value="Thiolase-like"/>
</dbReference>
<protein>
    <recommendedName>
        <fullName evidence="4 11">3-oxoacyl-[acyl-carrier-protein] synthase 2</fullName>
        <ecNumber evidence="3 11">2.3.1.179</ecNumber>
    </recommendedName>
</protein>
<dbReference type="EC" id="2.3.1.179" evidence="3 11"/>
<evidence type="ECO:0000256" key="3">
    <source>
        <dbReference type="ARBA" id="ARBA00012356"/>
    </source>
</evidence>
<dbReference type="InterPro" id="IPR014030">
    <property type="entry name" value="Ketoacyl_synth_N"/>
</dbReference>
<comment type="function">
    <text evidence="11">Involved in the type II fatty acid elongation cycle. Catalyzes the elongation of a wide range of acyl-ACP by the addition of two carbons from malonyl-ACP to an acyl acceptor. Can efficiently catalyze the conversion of palmitoleoyl-ACP (cis-hexadec-9-enoyl-ACP) to cis-vaccenoyl-ACP (cis-octadec-11-enoyl-ACP), an essential step in the thermal regulation of fatty acid composition.</text>
</comment>
<evidence type="ECO:0000256" key="11">
    <source>
        <dbReference type="PIRNR" id="PIRNR000447"/>
    </source>
</evidence>
<keyword evidence="5 11" id="KW-0444">Lipid biosynthesis</keyword>
<evidence type="ECO:0000256" key="2">
    <source>
        <dbReference type="ARBA" id="ARBA00008467"/>
    </source>
</evidence>
<evidence type="ECO:0000313" key="16">
    <source>
        <dbReference type="Proteomes" id="UP000003844"/>
    </source>
</evidence>
<organism evidence="15 16">
    <name type="scientific">Gillisia limnaea (strain DSM 15749 / LMG 21470 / R-8282)</name>
    <dbReference type="NCBI Taxonomy" id="865937"/>
    <lineage>
        <taxon>Bacteria</taxon>
        <taxon>Pseudomonadati</taxon>
        <taxon>Bacteroidota</taxon>
        <taxon>Flavobacteriia</taxon>
        <taxon>Flavobacteriales</taxon>
        <taxon>Flavobacteriaceae</taxon>
        <taxon>Gillisia</taxon>
    </lineage>
</organism>
<dbReference type="GO" id="GO:0004315">
    <property type="term" value="F:3-oxoacyl-[acyl-carrier-protein] synthase activity"/>
    <property type="evidence" value="ECO:0007669"/>
    <property type="project" value="UniProtKB-UniRule"/>
</dbReference>
<dbReference type="PROSITE" id="PS00606">
    <property type="entry name" value="KS3_1"/>
    <property type="match status" value="1"/>
</dbReference>
<sequence>MELKRVVVTGLGALTPIGNNVEAYWNALIAGKSGSAPITYFDAEKFKTKFACELKNFDALDFFDRKEARKLDRFAQYAIVASDEAIKDSGIELNGIDKHRVGVIWGAGIGGLETFQDEVINFATGDGTPRFNPFFIPKMIADIAPGNISIRHGFMGPNYTTVSACASAANAMFDALNYIRLGYGDIIVSGGSEAAVTKAGMGGFNAMHALSTRNESPETASRPFDATRDGFVLGEGAGALILEEYEHAKARGAKIYAEFVGGGLSSDAYHMTAPHPDGIGVIAVMKNCLQNAKMVPEDVDAINTHGTSTPLGDVAELKAISQVFGAHAKNININSTKSMTGHLLGAAGAIEAISSILSITHGIVPPTINHENPDSNIDPALNLTLNKAQKRDVNVVMSNTFGFGGHNACVLFKKFDE</sequence>
<dbReference type="STRING" id="865937.Gilli_2005"/>
<dbReference type="InterPro" id="IPR014031">
    <property type="entry name" value="Ketoacyl_synth_C"/>
</dbReference>
<keyword evidence="7" id="KW-0276">Fatty acid metabolism</keyword>
<evidence type="ECO:0000256" key="10">
    <source>
        <dbReference type="ARBA" id="ARBA00023315"/>
    </source>
</evidence>
<evidence type="ECO:0000256" key="1">
    <source>
        <dbReference type="ARBA" id="ARBA00005194"/>
    </source>
</evidence>
<feature type="active site" description="For beta-ketoacyl synthase activity" evidence="12">
    <location>
        <position position="165"/>
    </location>
</feature>
<evidence type="ECO:0000256" key="9">
    <source>
        <dbReference type="ARBA" id="ARBA00023160"/>
    </source>
</evidence>
<dbReference type="FunFam" id="3.40.47.10:FF:000009">
    <property type="entry name" value="3-oxoacyl-[acyl-carrier-protein] synthase 2"/>
    <property type="match status" value="1"/>
</dbReference>
<evidence type="ECO:0000256" key="4">
    <source>
        <dbReference type="ARBA" id="ARBA00014657"/>
    </source>
</evidence>
<dbReference type="Proteomes" id="UP000003844">
    <property type="component" value="Unassembled WGS sequence"/>
</dbReference>
<keyword evidence="10 11" id="KW-0012">Acyltransferase</keyword>
<feature type="domain" description="Ketosynthase family 3 (KS3)" evidence="14">
    <location>
        <begin position="3"/>
        <end position="414"/>
    </location>
</feature>
<dbReference type="NCBIfam" id="TIGR03150">
    <property type="entry name" value="fabF"/>
    <property type="match status" value="1"/>
</dbReference>
<dbReference type="AlphaFoldDB" id="H2BTM3"/>